<keyword evidence="1" id="KW-0812">Transmembrane</keyword>
<dbReference type="AlphaFoldDB" id="A0A7X0HTS5"/>
<organism evidence="2 3">
    <name type="scientific">Bacillus benzoevorans</name>
    <dbReference type="NCBI Taxonomy" id="1456"/>
    <lineage>
        <taxon>Bacteria</taxon>
        <taxon>Bacillati</taxon>
        <taxon>Bacillota</taxon>
        <taxon>Bacilli</taxon>
        <taxon>Bacillales</taxon>
        <taxon>Bacillaceae</taxon>
        <taxon>Bacillus</taxon>
    </lineage>
</organism>
<accession>A0A7X0HTS5</accession>
<keyword evidence="1" id="KW-1133">Transmembrane helix</keyword>
<gene>
    <name evidence="2" type="ORF">HNR53_003386</name>
</gene>
<comment type="caution">
    <text evidence="2">The sequence shown here is derived from an EMBL/GenBank/DDBJ whole genome shotgun (WGS) entry which is preliminary data.</text>
</comment>
<evidence type="ECO:0000256" key="1">
    <source>
        <dbReference type="SAM" id="Phobius"/>
    </source>
</evidence>
<reference evidence="2 3" key="1">
    <citation type="submission" date="2020-08" db="EMBL/GenBank/DDBJ databases">
        <title>Genomic Encyclopedia of Type Strains, Phase IV (KMG-IV): sequencing the most valuable type-strain genomes for metagenomic binning, comparative biology and taxonomic classification.</title>
        <authorList>
            <person name="Goeker M."/>
        </authorList>
    </citation>
    <scope>NUCLEOTIDE SEQUENCE [LARGE SCALE GENOMIC DNA]</scope>
    <source>
        <strain evidence="2 3">DSM 5391</strain>
    </source>
</reference>
<feature type="transmembrane region" description="Helical" evidence="1">
    <location>
        <begin position="40"/>
        <end position="58"/>
    </location>
</feature>
<dbReference type="Proteomes" id="UP000531594">
    <property type="component" value="Unassembled WGS sequence"/>
</dbReference>
<keyword evidence="1" id="KW-0472">Membrane</keyword>
<protein>
    <submittedName>
        <fullName evidence="2">Uncharacterized protein</fullName>
    </submittedName>
</protein>
<proteinExistence type="predicted"/>
<dbReference type="RefSeq" id="WP_184527980.1">
    <property type="nucleotide sequence ID" value="NZ_JACHGK010000013.1"/>
</dbReference>
<keyword evidence="3" id="KW-1185">Reference proteome</keyword>
<dbReference type="EMBL" id="JACHGK010000013">
    <property type="protein sequence ID" value="MBB6446722.1"/>
    <property type="molecule type" value="Genomic_DNA"/>
</dbReference>
<evidence type="ECO:0000313" key="3">
    <source>
        <dbReference type="Proteomes" id="UP000531594"/>
    </source>
</evidence>
<sequence length="216" mass="25495">MLNKVQRNFRRQMKNMNIEEDNYHRIYRSPRNTAFRKSPFFIMGPIGIILFIFIFLGVPTKMMNDYQIYKDKKMNNYLQQEAALEQNSNQIINNIITSMQNGNLTVESTSLAISQIELYINEFSKVKRPAAFKEHSKAFESVLDEQLSLLRLVEVSLKTNSINNSQIQYYVQELNHKHVLKRNALIAAFDSEKIRYEILSDGSIRYWYKKDTFSID</sequence>
<name>A0A7X0HTS5_9BACI</name>
<evidence type="ECO:0000313" key="2">
    <source>
        <dbReference type="EMBL" id="MBB6446722.1"/>
    </source>
</evidence>